<accession>A0ABT3PR60</accession>
<dbReference type="Gene3D" id="1.25.10.10">
    <property type="entry name" value="Leucine-rich Repeat Variant"/>
    <property type="match status" value="1"/>
</dbReference>
<comment type="caution">
    <text evidence="2">The sequence shown here is derived from an EMBL/GenBank/DDBJ whole genome shotgun (WGS) entry which is preliminary data.</text>
</comment>
<dbReference type="InterPro" id="IPR011989">
    <property type="entry name" value="ARM-like"/>
</dbReference>
<gene>
    <name evidence="2" type="ORF">J6I44_15885</name>
</gene>
<evidence type="ECO:0000313" key="3">
    <source>
        <dbReference type="Proteomes" id="UP001207918"/>
    </source>
</evidence>
<feature type="transmembrane region" description="Helical" evidence="1">
    <location>
        <begin position="100"/>
        <end position="120"/>
    </location>
</feature>
<dbReference type="SUPFAM" id="SSF48371">
    <property type="entry name" value="ARM repeat"/>
    <property type="match status" value="1"/>
</dbReference>
<keyword evidence="1" id="KW-0472">Membrane</keyword>
<sequence>MIDEQHIELVTAYLDGSIKPDQQAQLNDLIDDGEIDALQLREMQNLYTELGQLPAEEPSAQMRDNFYGMLQEEKAKQPASKASWLTWINQLLTSRRVQQAGIAVGVFLIGLVFGNLFTPLQDYRQQMDQLSTEVSQMREVMMMSLLEARSPSDRLKAVNISSDLSSTDDRVIYALLKTLNNDPNVNVRLASIESLLRHAENPKARQGLVEAISRQQSPQIQVALADAMLALQETKSVDELRRLLQQQELDSTVRDKLQNTIAALNEA</sequence>
<organism evidence="2 3">
    <name type="scientific">Fodinibius salsisoli</name>
    <dbReference type="NCBI Taxonomy" id="2820877"/>
    <lineage>
        <taxon>Bacteria</taxon>
        <taxon>Pseudomonadati</taxon>
        <taxon>Balneolota</taxon>
        <taxon>Balneolia</taxon>
        <taxon>Balneolales</taxon>
        <taxon>Balneolaceae</taxon>
        <taxon>Fodinibius</taxon>
    </lineage>
</organism>
<keyword evidence="3" id="KW-1185">Reference proteome</keyword>
<dbReference type="RefSeq" id="WP_265767132.1">
    <property type="nucleotide sequence ID" value="NZ_JAGGJA010000012.1"/>
</dbReference>
<dbReference type="Proteomes" id="UP001207918">
    <property type="component" value="Unassembled WGS sequence"/>
</dbReference>
<dbReference type="InterPro" id="IPR016024">
    <property type="entry name" value="ARM-type_fold"/>
</dbReference>
<reference evidence="2 3" key="1">
    <citation type="submission" date="2021-03" db="EMBL/GenBank/DDBJ databases">
        <title>Aliifodinibius sp. nov., a new bacterium isolated from saline soil.</title>
        <authorList>
            <person name="Galisteo C."/>
            <person name="De La Haba R."/>
            <person name="Sanchez-Porro C."/>
            <person name="Ventosa A."/>
        </authorList>
    </citation>
    <scope>NUCLEOTIDE SEQUENCE [LARGE SCALE GENOMIC DNA]</scope>
    <source>
        <strain evidence="2 3">1BSP15-2V2</strain>
    </source>
</reference>
<protein>
    <submittedName>
        <fullName evidence="2">HEAT repeat domain-containing protein</fullName>
    </submittedName>
</protein>
<keyword evidence="1" id="KW-1133">Transmembrane helix</keyword>
<dbReference type="EMBL" id="JAGGJA010000012">
    <property type="protein sequence ID" value="MCW9708347.1"/>
    <property type="molecule type" value="Genomic_DNA"/>
</dbReference>
<evidence type="ECO:0000256" key="1">
    <source>
        <dbReference type="SAM" id="Phobius"/>
    </source>
</evidence>
<name>A0ABT3PR60_9BACT</name>
<evidence type="ECO:0000313" key="2">
    <source>
        <dbReference type="EMBL" id="MCW9708347.1"/>
    </source>
</evidence>
<keyword evidence="1" id="KW-0812">Transmembrane</keyword>
<proteinExistence type="predicted"/>